<sequence>MNTSKDKTGKWGLILKTLDDTDIGADRLTVQAGGFSGWHAHPAPVFVTVTKGNITWYDGSDPLCTGHPYSAGQSFIEDAYVPHNVTSADGAEFVAVVIKPAGFPGPAFRLDRNKPNNCGF</sequence>
<reference evidence="2 3" key="1">
    <citation type="submission" date="2020-08" db="EMBL/GenBank/DDBJ databases">
        <title>Genome sequence of Sphingomonas daechungensis KACC 18115T.</title>
        <authorList>
            <person name="Hyun D.-W."/>
            <person name="Bae J.-W."/>
        </authorList>
    </citation>
    <scope>NUCLEOTIDE SEQUENCE [LARGE SCALE GENOMIC DNA]</scope>
    <source>
        <strain evidence="2 3">KACC 18115</strain>
    </source>
</reference>
<dbReference type="Gene3D" id="2.60.120.10">
    <property type="entry name" value="Jelly Rolls"/>
    <property type="match status" value="1"/>
</dbReference>
<dbReference type="InterPro" id="IPR014710">
    <property type="entry name" value="RmlC-like_jellyroll"/>
</dbReference>
<dbReference type="EMBL" id="CP060780">
    <property type="protein sequence ID" value="QNP43131.1"/>
    <property type="molecule type" value="Genomic_DNA"/>
</dbReference>
<evidence type="ECO:0000259" key="1">
    <source>
        <dbReference type="Pfam" id="PF07883"/>
    </source>
</evidence>
<evidence type="ECO:0000313" key="3">
    <source>
        <dbReference type="Proteomes" id="UP000516134"/>
    </source>
</evidence>
<feature type="domain" description="Cupin type-2" evidence="1">
    <location>
        <begin position="28"/>
        <end position="97"/>
    </location>
</feature>
<protein>
    <submittedName>
        <fullName evidence="2">Cupin domain-containing protein</fullName>
    </submittedName>
</protein>
<dbReference type="Proteomes" id="UP000516134">
    <property type="component" value="Chromosome"/>
</dbReference>
<dbReference type="InterPro" id="IPR013096">
    <property type="entry name" value="Cupin_2"/>
</dbReference>
<accession>A0ABX6SZW7</accession>
<organism evidence="2 3">
    <name type="scientific">Sphingomonas daechungensis</name>
    <dbReference type="NCBI Taxonomy" id="1176646"/>
    <lineage>
        <taxon>Bacteria</taxon>
        <taxon>Pseudomonadati</taxon>
        <taxon>Pseudomonadota</taxon>
        <taxon>Alphaproteobacteria</taxon>
        <taxon>Sphingomonadales</taxon>
        <taxon>Sphingomonadaceae</taxon>
        <taxon>Sphingomonas</taxon>
    </lineage>
</organism>
<evidence type="ECO:0000313" key="2">
    <source>
        <dbReference type="EMBL" id="QNP43131.1"/>
    </source>
</evidence>
<dbReference type="RefSeq" id="WP_187714561.1">
    <property type="nucleotide sequence ID" value="NZ_CP060780.1"/>
</dbReference>
<proteinExistence type="predicted"/>
<dbReference type="Pfam" id="PF07883">
    <property type="entry name" value="Cupin_2"/>
    <property type="match status" value="1"/>
</dbReference>
<gene>
    <name evidence="2" type="ORF">H9L15_14460</name>
</gene>
<dbReference type="SUPFAM" id="SSF51182">
    <property type="entry name" value="RmlC-like cupins"/>
    <property type="match status" value="1"/>
</dbReference>
<keyword evidence="3" id="KW-1185">Reference proteome</keyword>
<name>A0ABX6SZW7_9SPHN</name>
<dbReference type="InterPro" id="IPR011051">
    <property type="entry name" value="RmlC_Cupin_sf"/>
</dbReference>